<dbReference type="SUPFAM" id="SSF56925">
    <property type="entry name" value="OMPA-like"/>
    <property type="match status" value="1"/>
</dbReference>
<proteinExistence type="predicted"/>
<dbReference type="EMBL" id="CABPSK010000002">
    <property type="protein sequence ID" value="VVE16651.1"/>
    <property type="molecule type" value="Genomic_DNA"/>
</dbReference>
<protein>
    <submittedName>
        <fullName evidence="4">Outer membrane protein A</fullName>
    </submittedName>
</protein>
<dbReference type="InterPro" id="IPR011250">
    <property type="entry name" value="OMP/PagP_B-barrel"/>
</dbReference>
<evidence type="ECO:0000256" key="1">
    <source>
        <dbReference type="ARBA" id="ARBA00004442"/>
    </source>
</evidence>
<dbReference type="OrthoDB" id="5360144at2"/>
<reference evidence="4 5" key="1">
    <citation type="submission" date="2019-08" db="EMBL/GenBank/DDBJ databases">
        <authorList>
            <person name="Peeters C."/>
        </authorList>
    </citation>
    <scope>NUCLEOTIDE SEQUENCE [LARGE SCALE GENOMIC DNA]</scope>
    <source>
        <strain evidence="4 5">LMG 31114</strain>
    </source>
</reference>
<dbReference type="GO" id="GO:0009279">
    <property type="term" value="C:cell outer membrane"/>
    <property type="evidence" value="ECO:0007669"/>
    <property type="project" value="UniProtKB-SubCell"/>
</dbReference>
<evidence type="ECO:0000313" key="4">
    <source>
        <dbReference type="EMBL" id="VVE16651.1"/>
    </source>
</evidence>
<gene>
    <name evidence="4" type="primary">ompA</name>
    <name evidence="4" type="ORF">PPN31114_02937</name>
</gene>
<sequence>MKKQTIAALTCLLTTLPALGIAAETPDNSHGFYLGASAGLSNITGSDSDIAIPPLTYTQNRNRFGFKVYAGYQFNDYLALETGFVDLGADKVEFSNGRQNKLTALGGFVDAIVSYPITDAFSVFGKVGYSVLANRSQETGASIGGFNSKDSYDNMGVKGHVTFGAGVKYKVTPHLHLRADYDHFAAGSNGDNVGIKADMFTLGAQYQF</sequence>
<name>A0A5E4VWX3_9BURK</name>
<dbReference type="Proteomes" id="UP000366945">
    <property type="component" value="Unassembled WGS sequence"/>
</dbReference>
<dbReference type="GeneID" id="300404956"/>
<keyword evidence="2" id="KW-0732">Signal</keyword>
<evidence type="ECO:0000259" key="3">
    <source>
        <dbReference type="Pfam" id="PF01389"/>
    </source>
</evidence>
<accession>A0A5E4VWX3</accession>
<feature type="chain" id="PRO_5022912445" evidence="2">
    <location>
        <begin position="23"/>
        <end position="208"/>
    </location>
</feature>
<organism evidence="4 5">
    <name type="scientific">Pandoraea pneumonica</name>
    <dbReference type="NCBI Taxonomy" id="2508299"/>
    <lineage>
        <taxon>Bacteria</taxon>
        <taxon>Pseudomonadati</taxon>
        <taxon>Pseudomonadota</taxon>
        <taxon>Betaproteobacteria</taxon>
        <taxon>Burkholderiales</taxon>
        <taxon>Burkholderiaceae</taxon>
        <taxon>Pandoraea</taxon>
    </lineage>
</organism>
<keyword evidence="5" id="KW-1185">Reference proteome</keyword>
<dbReference type="RefSeq" id="WP_150680160.1">
    <property type="nucleotide sequence ID" value="NZ_CABPSK010000002.1"/>
</dbReference>
<evidence type="ECO:0000313" key="5">
    <source>
        <dbReference type="Proteomes" id="UP000366945"/>
    </source>
</evidence>
<evidence type="ECO:0000256" key="2">
    <source>
        <dbReference type="SAM" id="SignalP"/>
    </source>
</evidence>
<dbReference type="AlphaFoldDB" id="A0A5E4VWX3"/>
<dbReference type="Gene3D" id="2.40.160.20">
    <property type="match status" value="1"/>
</dbReference>
<comment type="subcellular location">
    <subcellularLocation>
        <location evidence="1">Cell outer membrane</location>
    </subcellularLocation>
</comment>
<dbReference type="InterPro" id="IPR000498">
    <property type="entry name" value="OmpA-like_TM_dom"/>
</dbReference>
<dbReference type="Pfam" id="PF01389">
    <property type="entry name" value="OmpA_membrane"/>
    <property type="match status" value="1"/>
</dbReference>
<feature type="signal peptide" evidence="2">
    <location>
        <begin position="1"/>
        <end position="22"/>
    </location>
</feature>
<feature type="domain" description="Outer membrane protein OmpA-like transmembrane" evidence="3">
    <location>
        <begin position="31"/>
        <end position="208"/>
    </location>
</feature>